<dbReference type="InterPro" id="IPR016181">
    <property type="entry name" value="Acyl_CoA_acyltransferase"/>
</dbReference>
<reference evidence="1" key="1">
    <citation type="submission" date="2024-06" db="EMBL/GenBank/DDBJ databases">
        <title>Mesorhizobium karijinii sp. nov., a symbiont of the iconic Swainsona formosa from arid Australia.</title>
        <authorList>
            <person name="Hill Y.J."/>
            <person name="Watkin E.L.J."/>
            <person name="O'Hara G.W."/>
            <person name="Terpolilli J."/>
            <person name="Tye M.L."/>
            <person name="Kohlmeier M.G."/>
        </authorList>
    </citation>
    <scope>NUCLEOTIDE SEQUENCE</scope>
    <source>
        <strain evidence="1">WSM2240</strain>
        <plasmid evidence="1">pMk2240A</plasmid>
    </source>
</reference>
<dbReference type="SUPFAM" id="SSF55729">
    <property type="entry name" value="Acyl-CoA N-acyltransferases (Nat)"/>
    <property type="match status" value="1"/>
</dbReference>
<accession>A0AAU8D0E2</accession>
<organism evidence="1">
    <name type="scientific">Mesorhizobium sp. WSM2240</name>
    <dbReference type="NCBI Taxonomy" id="3228851"/>
    <lineage>
        <taxon>Bacteria</taxon>
        <taxon>Pseudomonadati</taxon>
        <taxon>Pseudomonadota</taxon>
        <taxon>Alphaproteobacteria</taxon>
        <taxon>Hyphomicrobiales</taxon>
        <taxon>Phyllobacteriaceae</taxon>
        <taxon>Mesorhizobium</taxon>
    </lineage>
</organism>
<sequence length="200" mass="22661">MPAVESETYRIAGIGEADLTLLQTWLADEQLARGLNIAARRYSEEEVRRYASSFDGRNSILVGIYTSDPRTLIGIATFDANPRHRTASWTLVIGDRRHRKEATVMGVCVTLFDWAFTTAKFEKISSRVAAHKLVLIHLLERVGVPREGYLRSEILSADGLRRHDEVLHGLLRGEWPEVRRVAMERRAKALLREQAAIGLR</sequence>
<dbReference type="GO" id="GO:0016740">
    <property type="term" value="F:transferase activity"/>
    <property type="evidence" value="ECO:0007669"/>
    <property type="project" value="UniProtKB-KW"/>
</dbReference>
<keyword evidence="1" id="KW-0614">Plasmid</keyword>
<name>A0AAU8D0E2_9HYPH</name>
<protein>
    <submittedName>
        <fullName evidence="1">GNAT family protein</fullName>
        <ecNumber evidence="1">2.-.-.-</ecNumber>
    </submittedName>
</protein>
<geneLocation type="plasmid" evidence="1">
    <name>pMk2240A</name>
</geneLocation>
<dbReference type="AlphaFoldDB" id="A0AAU8D0E2"/>
<evidence type="ECO:0000313" key="1">
    <source>
        <dbReference type="EMBL" id="XCG52524.1"/>
    </source>
</evidence>
<dbReference type="Gene3D" id="3.40.630.30">
    <property type="match status" value="1"/>
</dbReference>
<dbReference type="EC" id="2.-.-.-" evidence="1"/>
<gene>
    <name evidence="1" type="ORF">ABVK50_30830</name>
</gene>
<proteinExistence type="predicted"/>
<dbReference type="EMBL" id="CP159256">
    <property type="protein sequence ID" value="XCG52524.1"/>
    <property type="molecule type" value="Genomic_DNA"/>
</dbReference>
<dbReference type="RefSeq" id="WP_353646727.1">
    <property type="nucleotide sequence ID" value="NZ_CP159256.1"/>
</dbReference>
<keyword evidence="1" id="KW-0808">Transferase</keyword>